<gene>
    <name evidence="2" type="ORF">R1sor_026384</name>
</gene>
<organism evidence="2 3">
    <name type="scientific">Riccia sorocarpa</name>
    <dbReference type="NCBI Taxonomy" id="122646"/>
    <lineage>
        <taxon>Eukaryota</taxon>
        <taxon>Viridiplantae</taxon>
        <taxon>Streptophyta</taxon>
        <taxon>Embryophyta</taxon>
        <taxon>Marchantiophyta</taxon>
        <taxon>Marchantiopsida</taxon>
        <taxon>Marchantiidae</taxon>
        <taxon>Marchantiales</taxon>
        <taxon>Ricciaceae</taxon>
        <taxon>Riccia</taxon>
    </lineage>
</organism>
<keyword evidence="3" id="KW-1185">Reference proteome</keyword>
<dbReference type="AlphaFoldDB" id="A0ABD3GEW8"/>
<dbReference type="Proteomes" id="UP001633002">
    <property type="component" value="Unassembled WGS sequence"/>
</dbReference>
<evidence type="ECO:0000256" key="1">
    <source>
        <dbReference type="ARBA" id="ARBA00006781"/>
    </source>
</evidence>
<evidence type="ECO:0000313" key="3">
    <source>
        <dbReference type="Proteomes" id="UP001633002"/>
    </source>
</evidence>
<name>A0ABD3GEW8_9MARC</name>
<reference evidence="2 3" key="1">
    <citation type="submission" date="2024-09" db="EMBL/GenBank/DDBJ databases">
        <title>Chromosome-scale assembly of Riccia sorocarpa.</title>
        <authorList>
            <person name="Paukszto L."/>
        </authorList>
    </citation>
    <scope>NUCLEOTIDE SEQUENCE [LARGE SCALE GENOMIC DNA]</scope>
    <source>
        <strain evidence="2">LP-2024</strain>
        <tissue evidence="2">Aerial parts of the thallus</tissue>
    </source>
</reference>
<evidence type="ECO:0000313" key="2">
    <source>
        <dbReference type="EMBL" id="KAL3676436.1"/>
    </source>
</evidence>
<proteinExistence type="inferred from homology"/>
<protein>
    <submittedName>
        <fullName evidence="2">Uncharacterized protein</fullName>
    </submittedName>
</protein>
<dbReference type="PANTHER" id="PTHR13261:SF0">
    <property type="entry name" value="BRCA2 AND CDKN1A-INTERACTING PROTEIN"/>
    <property type="match status" value="1"/>
</dbReference>
<dbReference type="PANTHER" id="PTHR13261">
    <property type="entry name" value="BRCA2 AND CDKN1A INTERACTING PROTEIN"/>
    <property type="match status" value="1"/>
</dbReference>
<comment type="caution">
    <text evidence="2">The sequence shown here is derived from an EMBL/GenBank/DDBJ whole genome shotgun (WGS) entry which is preliminary data.</text>
</comment>
<dbReference type="InterPro" id="IPR025602">
    <property type="entry name" value="BCP1_family"/>
</dbReference>
<sequence>MCVQGRMLEIGGFSSGRMLEIRSGKLYEDHPTIENLTLMSQLVHTVDDMILLSECKDPVVMSTLGDVGEEGVSCWFRFVIQGEIVNVDFEFFDPRAVDFDGVKSLLKSYLDDAAWDASELVNICLSPNYSTVGTVLKTSEDESPIGILTVLDVARYKVSDVNHEL</sequence>
<dbReference type="EMBL" id="JBJQOH010000008">
    <property type="protein sequence ID" value="KAL3676436.1"/>
    <property type="molecule type" value="Genomic_DNA"/>
</dbReference>
<comment type="similarity">
    <text evidence="1">Belongs to the BCP1 family.</text>
</comment>
<accession>A0ABD3GEW8</accession>
<dbReference type="Pfam" id="PF13862">
    <property type="entry name" value="BCCIP"/>
    <property type="match status" value="1"/>
</dbReference>